<feature type="compositionally biased region" description="Acidic residues" evidence="1">
    <location>
        <begin position="54"/>
        <end position="72"/>
    </location>
</feature>
<reference evidence="2 3" key="1">
    <citation type="submission" date="2024-06" db="EMBL/GenBank/DDBJ databases">
        <title>A chromosome-level genome assembly of beet webworm, Loxostege sticticalis.</title>
        <authorList>
            <person name="Zhang Y."/>
        </authorList>
    </citation>
    <scope>NUCLEOTIDE SEQUENCE [LARGE SCALE GENOMIC DNA]</scope>
    <source>
        <strain evidence="2">AQ028</strain>
        <tissue evidence="2">Male pupae</tissue>
    </source>
</reference>
<dbReference type="Proteomes" id="UP001549921">
    <property type="component" value="Unassembled WGS sequence"/>
</dbReference>
<gene>
    <name evidence="2" type="ORF">ABMA28_012875</name>
</gene>
<dbReference type="AlphaFoldDB" id="A0ABD0S2V6"/>
<organism evidence="2 3">
    <name type="scientific">Loxostege sticticalis</name>
    <name type="common">Beet webworm moth</name>
    <dbReference type="NCBI Taxonomy" id="481309"/>
    <lineage>
        <taxon>Eukaryota</taxon>
        <taxon>Metazoa</taxon>
        <taxon>Ecdysozoa</taxon>
        <taxon>Arthropoda</taxon>
        <taxon>Hexapoda</taxon>
        <taxon>Insecta</taxon>
        <taxon>Pterygota</taxon>
        <taxon>Neoptera</taxon>
        <taxon>Endopterygota</taxon>
        <taxon>Lepidoptera</taxon>
        <taxon>Glossata</taxon>
        <taxon>Ditrysia</taxon>
        <taxon>Pyraloidea</taxon>
        <taxon>Crambidae</taxon>
        <taxon>Pyraustinae</taxon>
        <taxon>Loxostege</taxon>
    </lineage>
</organism>
<accession>A0ABD0S2V6</accession>
<evidence type="ECO:0000256" key="1">
    <source>
        <dbReference type="SAM" id="MobiDB-lite"/>
    </source>
</evidence>
<dbReference type="EMBL" id="JBEDNZ010000031">
    <property type="protein sequence ID" value="KAL0808406.1"/>
    <property type="molecule type" value="Genomic_DNA"/>
</dbReference>
<feature type="compositionally biased region" description="Polar residues" evidence="1">
    <location>
        <begin position="109"/>
        <end position="121"/>
    </location>
</feature>
<feature type="region of interest" description="Disordered" evidence="1">
    <location>
        <begin position="238"/>
        <end position="260"/>
    </location>
</feature>
<protein>
    <submittedName>
        <fullName evidence="2">Uncharacterized protein</fullName>
    </submittedName>
</protein>
<name>A0ABD0S2V6_LOXSC</name>
<feature type="compositionally biased region" description="Basic and acidic residues" evidence="1">
    <location>
        <begin position="147"/>
        <end position="158"/>
    </location>
</feature>
<comment type="caution">
    <text evidence="2">The sequence shown here is derived from an EMBL/GenBank/DDBJ whole genome shotgun (WGS) entry which is preliminary data.</text>
</comment>
<feature type="compositionally biased region" description="Polar residues" evidence="1">
    <location>
        <begin position="77"/>
        <end position="100"/>
    </location>
</feature>
<proteinExistence type="predicted"/>
<sequence length="475" mass="53416">MSDIEEPPTKVAKYEMSQTFTQPEEMETMQEEVQEEGQEGQDGQDGQDGQEGAEGQEEWLSEGLLTDDDTAVDQDKSTTSQLDSTAESQSQETPTVQETNAKIDANIERTLNSMDSQSGQTEDPFDALLKQDQEEKKEESDGNDTDDLLRMLEDDDKSKKVKVMTKTKPKEPQHQNASSDDDDEFIYKGTTVKKLKVAKNALIQKYPTKAMPETTDDDETDASSEDVQAMQKMFGTKKQTNLATQAAAKPVQKQSHPQLKQYVPKKVVRVGNGNTFRQVIDKRPASSRPDSKSLLKPNLQPKSIKIVDRTTSSVKPELKKSQAEHEEIINEEEFLEEDGFDLDEDFAAESDTELERRRIKQRIMKPEEMDEDMLSDAESNSEDDSLYDELPSSDSDDMDEWFTLDIRSERAGDYLPLLGSKAYELLSQEKIRVGSRLNSLRQSLASLSAGSKQQAEKLKTASQALAEIDDMLKAH</sequence>
<feature type="region of interest" description="Disordered" evidence="1">
    <location>
        <begin position="1"/>
        <end position="184"/>
    </location>
</feature>
<evidence type="ECO:0000313" key="3">
    <source>
        <dbReference type="Proteomes" id="UP001549921"/>
    </source>
</evidence>
<evidence type="ECO:0000313" key="2">
    <source>
        <dbReference type="EMBL" id="KAL0808406.1"/>
    </source>
</evidence>
<feature type="compositionally biased region" description="Acidic residues" evidence="1">
    <location>
        <begin position="368"/>
        <end position="387"/>
    </location>
</feature>
<feature type="region of interest" description="Disordered" evidence="1">
    <location>
        <begin position="365"/>
        <end position="394"/>
    </location>
</feature>
<feature type="compositionally biased region" description="Basic and acidic residues" evidence="1">
    <location>
        <begin position="129"/>
        <end position="140"/>
    </location>
</feature>
<feature type="compositionally biased region" description="Basic and acidic residues" evidence="1">
    <location>
        <begin position="279"/>
        <end position="293"/>
    </location>
</feature>
<feature type="compositionally biased region" description="Acidic residues" evidence="1">
    <location>
        <begin position="24"/>
        <end position="39"/>
    </location>
</feature>
<feature type="region of interest" description="Disordered" evidence="1">
    <location>
        <begin position="278"/>
        <end position="300"/>
    </location>
</feature>